<dbReference type="PANTHER" id="PTHR30349">
    <property type="entry name" value="PHAGE INTEGRASE-RELATED"/>
    <property type="match status" value="1"/>
</dbReference>
<dbReference type="Gene3D" id="1.10.150.130">
    <property type="match status" value="1"/>
</dbReference>
<keyword evidence="3" id="KW-0238">DNA-binding</keyword>
<evidence type="ECO:0000313" key="7">
    <source>
        <dbReference type="Proteomes" id="UP000320948"/>
    </source>
</evidence>
<dbReference type="CDD" id="cd01184">
    <property type="entry name" value="INT_C_like_1"/>
    <property type="match status" value="1"/>
</dbReference>
<evidence type="ECO:0000256" key="4">
    <source>
        <dbReference type="ARBA" id="ARBA00023172"/>
    </source>
</evidence>
<protein>
    <submittedName>
        <fullName evidence="6">Site-specific integrase</fullName>
    </submittedName>
</protein>
<evidence type="ECO:0000256" key="1">
    <source>
        <dbReference type="ARBA" id="ARBA00008857"/>
    </source>
</evidence>
<sequence length="590" mass="67463">MAHTYLLNRRGVYYFRMVLPTHLQRYCGQREWFYSLDTKNYREARRRCTTLARLALELTMKIDHLIQKQPTLAPDQVKAIIRSYFTEALTRLKLHVNNVREAKGHLDHFANGDPAKQEVVDNLIKEPLFYLPDSMEGIISRDSNGNRAQMAFKALKVPIGMKPVEMRDIMDYVLRQNNLELRPNANAYKQLEQGIQQAISTLQDMQAQYAEDVIQPEIKDHLFKDLADAEPSKLMQEVIDAHVKDISKGVEPLTLQRKNTAFKWFVEKYGDIPIQTVSKKHHANGFKDLLTRIPAHASKRHAGKTLTQLEAETGDKLAFNSQRIYLSAMHALFDWAERAGYYEGDNPFSRVAPPKQKVKLADAKGPYSAETLKAIFASPIFTGHGGQRTKAGNRLIKDSLYWVPLIGLLTGARREELCQLHTKDIHKVDGVWVFDINDKDGKHLKNPHSKRMVPIHQRLIDLGFLDYHQQQQAKRSKLLFPDITYSAGKERHGDNFGRRYNRALATLKLKGERRDFHSFRHTMIDALRVAGIQEGVMMAITGHKDERMVGNYGKGYTLPILQQALNQVDFPSINWATVGFISPATKASKS</sequence>
<dbReference type="AlphaFoldDB" id="A0A6N4RCL2"/>
<name>A0A6N4RCL2_BLAVI</name>
<gene>
    <name evidence="6" type="ORF">DI628_07695</name>
</gene>
<dbReference type="Pfam" id="PF00589">
    <property type="entry name" value="Phage_integrase"/>
    <property type="match status" value="1"/>
</dbReference>
<proteinExistence type="inferred from homology"/>
<dbReference type="PROSITE" id="PS51898">
    <property type="entry name" value="TYR_RECOMBINASE"/>
    <property type="match status" value="1"/>
</dbReference>
<keyword evidence="4" id="KW-0233">DNA recombination</keyword>
<keyword evidence="2" id="KW-0229">DNA integration</keyword>
<dbReference type="SUPFAM" id="SSF56349">
    <property type="entry name" value="DNA breaking-rejoining enzymes"/>
    <property type="match status" value="1"/>
</dbReference>
<dbReference type="InterPro" id="IPR002104">
    <property type="entry name" value="Integrase_catalytic"/>
</dbReference>
<comment type="caution">
    <text evidence="6">The sequence shown here is derived from an EMBL/GenBank/DDBJ whole genome shotgun (WGS) entry which is preliminary data.</text>
</comment>
<comment type="similarity">
    <text evidence="1">Belongs to the 'phage' integrase family.</text>
</comment>
<evidence type="ECO:0000256" key="2">
    <source>
        <dbReference type="ARBA" id="ARBA00022908"/>
    </source>
</evidence>
<dbReference type="Gene3D" id="1.10.443.10">
    <property type="entry name" value="Intergrase catalytic core"/>
    <property type="match status" value="1"/>
</dbReference>
<dbReference type="GO" id="GO:0006310">
    <property type="term" value="P:DNA recombination"/>
    <property type="evidence" value="ECO:0007669"/>
    <property type="project" value="UniProtKB-KW"/>
</dbReference>
<dbReference type="InterPro" id="IPR011010">
    <property type="entry name" value="DNA_brk_join_enz"/>
</dbReference>
<dbReference type="InterPro" id="IPR050090">
    <property type="entry name" value="Tyrosine_recombinase_XerCD"/>
</dbReference>
<evidence type="ECO:0000259" key="5">
    <source>
        <dbReference type="PROSITE" id="PS51898"/>
    </source>
</evidence>
<reference evidence="6 7" key="1">
    <citation type="journal article" date="2017" name="Nat. Commun.">
        <title>In situ click chemistry generation of cyclooxygenase-2 inhibitors.</title>
        <authorList>
            <person name="Bhardwaj A."/>
            <person name="Kaur J."/>
            <person name="Wuest M."/>
            <person name="Wuest F."/>
        </authorList>
    </citation>
    <scope>NUCLEOTIDE SEQUENCE [LARGE SCALE GENOMIC DNA]</scope>
    <source>
        <strain evidence="6">S2_018_000_R2_106</strain>
    </source>
</reference>
<organism evidence="6 7">
    <name type="scientific">Blastochloris viridis</name>
    <name type="common">Rhodopseudomonas viridis</name>
    <dbReference type="NCBI Taxonomy" id="1079"/>
    <lineage>
        <taxon>Bacteria</taxon>
        <taxon>Pseudomonadati</taxon>
        <taxon>Pseudomonadota</taxon>
        <taxon>Alphaproteobacteria</taxon>
        <taxon>Hyphomicrobiales</taxon>
        <taxon>Blastochloridaceae</taxon>
        <taxon>Blastochloris</taxon>
    </lineage>
</organism>
<evidence type="ECO:0000313" key="6">
    <source>
        <dbReference type="EMBL" id="TKW60766.1"/>
    </source>
</evidence>
<feature type="domain" description="Tyr recombinase" evidence="5">
    <location>
        <begin position="362"/>
        <end position="569"/>
    </location>
</feature>
<dbReference type="InterPro" id="IPR013762">
    <property type="entry name" value="Integrase-like_cat_sf"/>
</dbReference>
<dbReference type="Proteomes" id="UP000320948">
    <property type="component" value="Unassembled WGS sequence"/>
</dbReference>
<accession>A0A6N4RCL2</accession>
<dbReference type="GO" id="GO:0003677">
    <property type="term" value="F:DNA binding"/>
    <property type="evidence" value="ECO:0007669"/>
    <property type="project" value="UniProtKB-KW"/>
</dbReference>
<dbReference type="EMBL" id="VAFM01000002">
    <property type="protein sequence ID" value="TKW60766.1"/>
    <property type="molecule type" value="Genomic_DNA"/>
</dbReference>
<dbReference type="Pfam" id="PF20172">
    <property type="entry name" value="DUF6538"/>
    <property type="match status" value="1"/>
</dbReference>
<dbReference type="PANTHER" id="PTHR30349:SF41">
    <property type="entry name" value="INTEGRASE_RECOMBINASE PROTEIN MJ0367-RELATED"/>
    <property type="match status" value="1"/>
</dbReference>
<dbReference type="InterPro" id="IPR046668">
    <property type="entry name" value="DUF6538"/>
</dbReference>
<dbReference type="GO" id="GO:0015074">
    <property type="term" value="P:DNA integration"/>
    <property type="evidence" value="ECO:0007669"/>
    <property type="project" value="UniProtKB-KW"/>
</dbReference>
<dbReference type="InterPro" id="IPR010998">
    <property type="entry name" value="Integrase_recombinase_N"/>
</dbReference>
<evidence type="ECO:0000256" key="3">
    <source>
        <dbReference type="ARBA" id="ARBA00023125"/>
    </source>
</evidence>